<proteinExistence type="predicted"/>
<organism evidence="2">
    <name type="scientific">marine sediment metagenome</name>
    <dbReference type="NCBI Taxonomy" id="412755"/>
    <lineage>
        <taxon>unclassified sequences</taxon>
        <taxon>metagenomes</taxon>
        <taxon>ecological metagenomes</taxon>
    </lineage>
</organism>
<accession>X0ZVG4</accession>
<name>X0ZVG4_9ZZZZ</name>
<evidence type="ECO:0000256" key="1">
    <source>
        <dbReference type="SAM" id="Phobius"/>
    </source>
</evidence>
<feature type="transmembrane region" description="Helical" evidence="1">
    <location>
        <begin position="89"/>
        <end position="107"/>
    </location>
</feature>
<evidence type="ECO:0008006" key="3">
    <source>
        <dbReference type="Google" id="ProtNLM"/>
    </source>
</evidence>
<keyword evidence="1" id="KW-1133">Transmembrane helix</keyword>
<reference evidence="2" key="1">
    <citation type="journal article" date="2014" name="Front. Microbiol.">
        <title>High frequency of phylogenetically diverse reductive dehalogenase-homologous genes in deep subseafloor sedimentary metagenomes.</title>
        <authorList>
            <person name="Kawai M."/>
            <person name="Futagami T."/>
            <person name="Toyoda A."/>
            <person name="Takaki Y."/>
            <person name="Nishi S."/>
            <person name="Hori S."/>
            <person name="Arai W."/>
            <person name="Tsubouchi T."/>
            <person name="Morono Y."/>
            <person name="Uchiyama I."/>
            <person name="Ito T."/>
            <person name="Fujiyama A."/>
            <person name="Inagaki F."/>
            <person name="Takami H."/>
        </authorList>
    </citation>
    <scope>NUCLEOTIDE SEQUENCE</scope>
    <source>
        <strain evidence="2">Expedition CK06-06</strain>
    </source>
</reference>
<dbReference type="EMBL" id="BART01001822">
    <property type="protein sequence ID" value="GAG73444.1"/>
    <property type="molecule type" value="Genomic_DNA"/>
</dbReference>
<keyword evidence="1" id="KW-0472">Membrane</keyword>
<evidence type="ECO:0000313" key="2">
    <source>
        <dbReference type="EMBL" id="GAG73444.1"/>
    </source>
</evidence>
<sequence>MARRVYFREIYLYIVCLTALVIFIVGLVMVYNGAINYVRPTTYMTRSSILTMYPSEQYENLSKEELDQLAEEELNASLQSAKDMAFKDLLRGILLVVIAIPLFAFHWRKAQGMWRMSLEAKDTD</sequence>
<dbReference type="AlphaFoldDB" id="X0ZVG4"/>
<feature type="transmembrane region" description="Helical" evidence="1">
    <location>
        <begin position="12"/>
        <end position="34"/>
    </location>
</feature>
<protein>
    <recommendedName>
        <fullName evidence="3">DUF5671 domain-containing protein</fullName>
    </recommendedName>
</protein>
<keyword evidence="1" id="KW-0812">Transmembrane</keyword>
<comment type="caution">
    <text evidence="2">The sequence shown here is derived from an EMBL/GenBank/DDBJ whole genome shotgun (WGS) entry which is preliminary data.</text>
</comment>
<gene>
    <name evidence="2" type="ORF">S01H4_06054</name>
</gene>